<comment type="caution">
    <text evidence="4">The sequence shown here is derived from an EMBL/GenBank/DDBJ whole genome shotgun (WGS) entry which is preliminary data.</text>
</comment>
<evidence type="ECO:0000313" key="5">
    <source>
        <dbReference type="Proteomes" id="UP001597389"/>
    </source>
</evidence>
<evidence type="ECO:0000259" key="2">
    <source>
        <dbReference type="Pfam" id="PF07583"/>
    </source>
</evidence>
<sequence>MATNSGAEIDYIIESANKEKGINPNPIIDDATFLRRAYLSIIGRIPTMEETKSFLQNTDSQKRTKLIDQLVYSPGFSSHLFNFYANMLRVQSTKDQFGLGWQLWLRDSVEQNKPYDKLVYEMLSASGHCSENPAVGYYLRDRGMLLDNVSNTAKVFLGTQIGCAQCHDHPFEDWTQKQYYQLAAFGAEIDYRSQTVRDKIRETVAYKRQGQPGMHQLNKKDRRERQRLNKEEARDINSLFRNFNNNAISKSDGKSLKLPDDYKYNDGKPGDVVTPNVLFGSMPKNVEAPSPHAEMGAWITSRSNPMFSKVYANRLWKHALGYGLVEPIDNWTDRSNIAHPDVLDTLVQILHATDFDTRETLRVIFHTKLFQRAMCDFEIRDGRVHDFRGPLLRRMSAEQIYDSLLTLEKGNVDGQENLQQRNKWASYTAEVNKLLTATPQEIIKLDNQADRVEDATRDLVNKSRTLRSEIEKARKEGNKAAVTRGERELKRNYQKINEIRQKIQEEQKMEMSMMTMRNNLRVKDNKFLRASEMATPFRPGSFARDFGASDRVTTDAQHTHASIPQALVMLNGRQIEAITGERGSLAKQMKSARLEADRLNLLYLSIYNCYPTREEQTKLKYVARSRQDIKILAKAMLNSKRFLFIQ</sequence>
<organism evidence="4 5">
    <name type="scientific">Rubritalea tangerina</name>
    <dbReference type="NCBI Taxonomy" id="430798"/>
    <lineage>
        <taxon>Bacteria</taxon>
        <taxon>Pseudomonadati</taxon>
        <taxon>Verrucomicrobiota</taxon>
        <taxon>Verrucomicrobiia</taxon>
        <taxon>Verrucomicrobiales</taxon>
        <taxon>Rubritaleaceae</taxon>
        <taxon>Rubritalea</taxon>
    </lineage>
</organism>
<reference evidence="5" key="1">
    <citation type="journal article" date="2019" name="Int. J. Syst. Evol. Microbiol.">
        <title>The Global Catalogue of Microorganisms (GCM) 10K type strain sequencing project: providing services to taxonomists for standard genome sequencing and annotation.</title>
        <authorList>
            <consortium name="The Broad Institute Genomics Platform"/>
            <consortium name="The Broad Institute Genome Sequencing Center for Infectious Disease"/>
            <person name="Wu L."/>
            <person name="Ma J."/>
        </authorList>
    </citation>
    <scope>NUCLEOTIDE SEQUENCE [LARGE SCALE GENOMIC DNA]</scope>
    <source>
        <strain evidence="5">CCUG 57942</strain>
    </source>
</reference>
<dbReference type="InterPro" id="IPR022655">
    <property type="entry name" value="DUF1553"/>
</dbReference>
<dbReference type="Proteomes" id="UP001597389">
    <property type="component" value="Unassembled WGS sequence"/>
</dbReference>
<accession>A0ABW4ZAC8</accession>
<feature type="coiled-coil region" evidence="1">
    <location>
        <begin position="456"/>
        <end position="509"/>
    </location>
</feature>
<evidence type="ECO:0000259" key="3">
    <source>
        <dbReference type="Pfam" id="PF07587"/>
    </source>
</evidence>
<dbReference type="Pfam" id="PF07583">
    <property type="entry name" value="PSCyt2"/>
    <property type="match status" value="1"/>
</dbReference>
<gene>
    <name evidence="4" type="ORF">ACFSW8_06910</name>
</gene>
<dbReference type="PANTHER" id="PTHR35889:SF3">
    <property type="entry name" value="F-BOX DOMAIN-CONTAINING PROTEIN"/>
    <property type="match status" value="1"/>
</dbReference>
<protein>
    <submittedName>
        <fullName evidence="4">DUF1549 domain-containing protein</fullName>
    </submittedName>
</protein>
<keyword evidence="5" id="KW-1185">Reference proteome</keyword>
<dbReference type="EMBL" id="JBHUJB010000031">
    <property type="protein sequence ID" value="MFD2158622.1"/>
    <property type="molecule type" value="Genomic_DNA"/>
</dbReference>
<dbReference type="InterPro" id="IPR011444">
    <property type="entry name" value="DUF1549"/>
</dbReference>
<name>A0ABW4ZAC8_9BACT</name>
<keyword evidence="1" id="KW-0175">Coiled coil</keyword>
<feature type="domain" description="DUF1553" evidence="3">
    <location>
        <begin position="294"/>
        <end position="620"/>
    </location>
</feature>
<evidence type="ECO:0000256" key="1">
    <source>
        <dbReference type="SAM" id="Coils"/>
    </source>
</evidence>
<dbReference type="RefSeq" id="WP_377177801.1">
    <property type="nucleotide sequence ID" value="NZ_JBHUJB010000031.1"/>
</dbReference>
<evidence type="ECO:0000313" key="4">
    <source>
        <dbReference type="EMBL" id="MFD2158622.1"/>
    </source>
</evidence>
<dbReference type="PANTHER" id="PTHR35889">
    <property type="entry name" value="CYCLOINULO-OLIGOSACCHARIDE FRUCTANOTRANSFERASE-RELATED"/>
    <property type="match status" value="1"/>
</dbReference>
<proteinExistence type="predicted"/>
<feature type="domain" description="DUF1549" evidence="2">
    <location>
        <begin position="8"/>
        <end position="189"/>
    </location>
</feature>
<dbReference type="Pfam" id="PF07587">
    <property type="entry name" value="PSD1"/>
    <property type="match status" value="1"/>
</dbReference>